<dbReference type="GO" id="GO:0016998">
    <property type="term" value="P:cell wall macromolecule catabolic process"/>
    <property type="evidence" value="ECO:0007669"/>
    <property type="project" value="InterPro"/>
</dbReference>
<dbReference type="InterPro" id="IPR023347">
    <property type="entry name" value="Lysozyme_dom_sf"/>
</dbReference>
<name>A0A382MRE2_9ZZZZ</name>
<evidence type="ECO:0000256" key="1">
    <source>
        <dbReference type="ARBA" id="ARBA00022529"/>
    </source>
</evidence>
<dbReference type="GO" id="GO:0042742">
    <property type="term" value="P:defense response to bacterium"/>
    <property type="evidence" value="ECO:0007669"/>
    <property type="project" value="UniProtKB-KW"/>
</dbReference>
<evidence type="ECO:0000313" key="3">
    <source>
        <dbReference type="EMBL" id="SVC51008.1"/>
    </source>
</evidence>
<reference evidence="3" key="1">
    <citation type="submission" date="2018-05" db="EMBL/GenBank/DDBJ databases">
        <authorList>
            <person name="Lanie J.A."/>
            <person name="Ng W.-L."/>
            <person name="Kazmierczak K.M."/>
            <person name="Andrzejewski T.M."/>
            <person name="Davidsen T.M."/>
            <person name="Wayne K.J."/>
            <person name="Tettelin H."/>
            <person name="Glass J.I."/>
            <person name="Rusch D."/>
            <person name="Podicherti R."/>
            <person name="Tsui H.-C.T."/>
            <person name="Winkler M.E."/>
        </authorList>
    </citation>
    <scope>NUCLEOTIDE SEQUENCE</scope>
</reference>
<sequence>LTKYKLLKSRIKKNEGYKSFAYFDQLGFPTIGYGHLIKPNEKIFFKQKLSKKFLLNIFNLDFNETVMQYEKNYHKYNFSNNIRDVLIEMIFQLGINGQKKFI</sequence>
<dbReference type="GO" id="GO:0031640">
    <property type="term" value="P:killing of cells of another organism"/>
    <property type="evidence" value="ECO:0007669"/>
    <property type="project" value="UniProtKB-KW"/>
</dbReference>
<accession>A0A382MRE2</accession>
<feature type="non-terminal residue" evidence="3">
    <location>
        <position position="102"/>
    </location>
</feature>
<dbReference type="Gene3D" id="1.10.530.40">
    <property type="match status" value="1"/>
</dbReference>
<protein>
    <recommendedName>
        <fullName evidence="4">Lysozyme</fullName>
    </recommendedName>
</protein>
<dbReference type="GO" id="GO:0009253">
    <property type="term" value="P:peptidoglycan catabolic process"/>
    <property type="evidence" value="ECO:0007669"/>
    <property type="project" value="InterPro"/>
</dbReference>
<dbReference type="AlphaFoldDB" id="A0A382MRE2"/>
<dbReference type="InterPro" id="IPR023346">
    <property type="entry name" value="Lysozyme-like_dom_sf"/>
</dbReference>
<evidence type="ECO:0000256" key="2">
    <source>
        <dbReference type="ARBA" id="ARBA00022638"/>
    </source>
</evidence>
<dbReference type="Pfam" id="PF00959">
    <property type="entry name" value="Phage_lysozyme"/>
    <property type="match status" value="1"/>
</dbReference>
<proteinExistence type="predicted"/>
<dbReference type="InterPro" id="IPR002196">
    <property type="entry name" value="Glyco_hydro_24"/>
</dbReference>
<keyword evidence="2" id="KW-0081">Bacteriolytic enzyme</keyword>
<keyword evidence="1" id="KW-0929">Antimicrobial</keyword>
<organism evidence="3">
    <name type="scientific">marine metagenome</name>
    <dbReference type="NCBI Taxonomy" id="408172"/>
    <lineage>
        <taxon>unclassified sequences</taxon>
        <taxon>metagenomes</taxon>
        <taxon>ecological metagenomes</taxon>
    </lineage>
</organism>
<evidence type="ECO:0008006" key="4">
    <source>
        <dbReference type="Google" id="ProtNLM"/>
    </source>
</evidence>
<dbReference type="GO" id="GO:0003796">
    <property type="term" value="F:lysozyme activity"/>
    <property type="evidence" value="ECO:0007669"/>
    <property type="project" value="InterPro"/>
</dbReference>
<gene>
    <name evidence="3" type="ORF">METZ01_LOCUS303862</name>
</gene>
<dbReference type="SUPFAM" id="SSF53955">
    <property type="entry name" value="Lysozyme-like"/>
    <property type="match status" value="1"/>
</dbReference>
<feature type="non-terminal residue" evidence="3">
    <location>
        <position position="1"/>
    </location>
</feature>
<dbReference type="EMBL" id="UINC01095154">
    <property type="protein sequence ID" value="SVC51008.1"/>
    <property type="molecule type" value="Genomic_DNA"/>
</dbReference>